<dbReference type="Pfam" id="PF17927">
    <property type="entry name" value="Ins134_P3_kin_N"/>
    <property type="match status" value="1"/>
</dbReference>
<gene>
    <name evidence="2" type="ORF">CUNI_LOCUS12940</name>
</gene>
<dbReference type="GO" id="GO:0005524">
    <property type="term" value="F:ATP binding"/>
    <property type="evidence" value="ECO:0007669"/>
    <property type="project" value="InterPro"/>
</dbReference>
<name>A0A8S3ZJN7_9EUPU</name>
<dbReference type="Gene3D" id="3.40.50.11370">
    <property type="match status" value="1"/>
</dbReference>
<dbReference type="InterPro" id="IPR041429">
    <property type="entry name" value="ITPK1_N"/>
</dbReference>
<dbReference type="GO" id="GO:0047325">
    <property type="term" value="F:inositol-3,4,5,6-tetrakisphosphate 1-kinase activity"/>
    <property type="evidence" value="ECO:0007669"/>
    <property type="project" value="InterPro"/>
</dbReference>
<dbReference type="AlphaFoldDB" id="A0A8S3ZJN7"/>
<comment type="caution">
    <text evidence="2">The sequence shown here is derived from an EMBL/GenBank/DDBJ whole genome shotgun (WGS) entry which is preliminary data.</text>
</comment>
<dbReference type="EMBL" id="CAJHNH020002668">
    <property type="protein sequence ID" value="CAG5127382.1"/>
    <property type="molecule type" value="Genomic_DNA"/>
</dbReference>
<sequence length="76" mass="8713">MRRVGYWISEKKKKKLDFESHRELFRNAGIDLVEIDLSRSVESQGPFDLMVHKVTDLFALAVDGDASAENAIKNFE</sequence>
<evidence type="ECO:0000313" key="2">
    <source>
        <dbReference type="EMBL" id="CAG5127382.1"/>
    </source>
</evidence>
<dbReference type="PANTHER" id="PTHR14217:SF1">
    <property type="entry name" value="INOSITOL-TETRAKISPHOSPHATE 1-KINASE"/>
    <property type="match status" value="1"/>
</dbReference>
<organism evidence="2 3">
    <name type="scientific">Candidula unifasciata</name>
    <dbReference type="NCBI Taxonomy" id="100452"/>
    <lineage>
        <taxon>Eukaryota</taxon>
        <taxon>Metazoa</taxon>
        <taxon>Spiralia</taxon>
        <taxon>Lophotrochozoa</taxon>
        <taxon>Mollusca</taxon>
        <taxon>Gastropoda</taxon>
        <taxon>Heterobranchia</taxon>
        <taxon>Euthyneura</taxon>
        <taxon>Panpulmonata</taxon>
        <taxon>Eupulmonata</taxon>
        <taxon>Stylommatophora</taxon>
        <taxon>Helicina</taxon>
        <taxon>Helicoidea</taxon>
        <taxon>Geomitridae</taxon>
        <taxon>Candidula</taxon>
    </lineage>
</organism>
<evidence type="ECO:0000259" key="1">
    <source>
        <dbReference type="Pfam" id="PF17927"/>
    </source>
</evidence>
<dbReference type="Proteomes" id="UP000678393">
    <property type="component" value="Unassembled WGS sequence"/>
</dbReference>
<dbReference type="GO" id="GO:0000287">
    <property type="term" value="F:magnesium ion binding"/>
    <property type="evidence" value="ECO:0007669"/>
    <property type="project" value="InterPro"/>
</dbReference>
<dbReference type="OrthoDB" id="6116255at2759"/>
<feature type="non-terminal residue" evidence="2">
    <location>
        <position position="76"/>
    </location>
</feature>
<protein>
    <recommendedName>
        <fullName evidence="1">Inositol-tetrakisphosphate 1-kinase N-terminal domain-containing protein</fullName>
    </recommendedName>
</protein>
<dbReference type="GO" id="GO:0005737">
    <property type="term" value="C:cytoplasm"/>
    <property type="evidence" value="ECO:0007669"/>
    <property type="project" value="TreeGrafter"/>
</dbReference>
<reference evidence="2" key="1">
    <citation type="submission" date="2021-04" db="EMBL/GenBank/DDBJ databases">
        <authorList>
            <consortium name="Molecular Ecology Group"/>
        </authorList>
    </citation>
    <scope>NUCLEOTIDE SEQUENCE</scope>
</reference>
<dbReference type="GO" id="GO:0052726">
    <property type="term" value="F:inositol-1,3,4-trisphosphate 5-kinase activity"/>
    <property type="evidence" value="ECO:0007669"/>
    <property type="project" value="InterPro"/>
</dbReference>
<proteinExistence type="predicted"/>
<dbReference type="GO" id="GO:0052725">
    <property type="term" value="F:inositol-1,3,4-trisphosphate 6-kinase activity"/>
    <property type="evidence" value="ECO:0007669"/>
    <property type="project" value="InterPro"/>
</dbReference>
<evidence type="ECO:0000313" key="3">
    <source>
        <dbReference type="Proteomes" id="UP000678393"/>
    </source>
</evidence>
<dbReference type="PANTHER" id="PTHR14217">
    <property type="entry name" value="INOSITOL-TETRAKISPHOSPHATE 1-KINASE"/>
    <property type="match status" value="1"/>
</dbReference>
<accession>A0A8S3ZJN7</accession>
<dbReference type="InterPro" id="IPR008656">
    <property type="entry name" value="Inositol_tetrakis-P_1-kinase"/>
</dbReference>
<keyword evidence="3" id="KW-1185">Reference proteome</keyword>
<dbReference type="GO" id="GO:0032957">
    <property type="term" value="P:inositol trisphosphate metabolic process"/>
    <property type="evidence" value="ECO:0007669"/>
    <property type="project" value="InterPro"/>
</dbReference>
<feature type="domain" description="Inositol-tetrakisphosphate 1-kinase N-terminal" evidence="1">
    <location>
        <begin position="3"/>
        <end position="57"/>
    </location>
</feature>